<name>A0ABY2TQF6_9SPIR</name>
<comment type="caution">
    <text evidence="2">The sequence shown here is derived from an EMBL/GenBank/DDBJ whole genome shotgun (WGS) entry which is preliminary data.</text>
</comment>
<feature type="transmembrane region" description="Helical" evidence="1">
    <location>
        <begin position="6"/>
        <end position="26"/>
    </location>
</feature>
<keyword evidence="1" id="KW-1133">Transmembrane helix</keyword>
<feature type="transmembrane region" description="Helical" evidence="1">
    <location>
        <begin position="46"/>
        <end position="66"/>
    </location>
</feature>
<keyword evidence="1" id="KW-0812">Transmembrane</keyword>
<gene>
    <name evidence="2" type="ORF">EZH24_07605</name>
</gene>
<dbReference type="Proteomes" id="UP000310168">
    <property type="component" value="Unassembled WGS sequence"/>
</dbReference>
<dbReference type="RefSeq" id="WP_137998519.1">
    <property type="nucleotide sequence ID" value="NZ_SJDU01000187.1"/>
</dbReference>
<keyword evidence="3" id="KW-1185">Reference proteome</keyword>
<proteinExistence type="predicted"/>
<evidence type="ECO:0000313" key="2">
    <source>
        <dbReference type="EMBL" id="TKZ34806.1"/>
    </source>
</evidence>
<accession>A0ABY2TQF6</accession>
<protein>
    <submittedName>
        <fullName evidence="2">Uncharacterized protein</fullName>
    </submittedName>
</protein>
<evidence type="ECO:0000313" key="3">
    <source>
        <dbReference type="Proteomes" id="UP000310168"/>
    </source>
</evidence>
<reference evidence="2 3" key="1">
    <citation type="journal article" date="2019" name="Anaerobe">
        <title>Brachyspira catarrhinii sp. nov., an anaerobic intestinal spirochaete isolated from vervet monkeys may have been misidentified as Brachyspira aalborgi in previous studies.</title>
        <authorList>
            <person name="Phillips N.D."/>
            <person name="La T."/>
            <person name="Hampson D.J."/>
        </authorList>
    </citation>
    <scope>NUCLEOTIDE SEQUENCE [LARGE SCALE GENOMIC DNA]</scope>
    <source>
        <strain evidence="2 3">Z12</strain>
    </source>
</reference>
<dbReference type="EMBL" id="SJDU01000187">
    <property type="protein sequence ID" value="TKZ34806.1"/>
    <property type="molecule type" value="Genomic_DNA"/>
</dbReference>
<keyword evidence="1" id="KW-0472">Membrane</keyword>
<evidence type="ECO:0000256" key="1">
    <source>
        <dbReference type="SAM" id="Phobius"/>
    </source>
</evidence>
<sequence>MKIIFMFYFGFLSMIFLLAVVVFLIANKRGMDVNQMLKKDNTDKTIQQFVFPYFILFLINLFMYLLSTNL</sequence>
<organism evidence="2 3">
    <name type="scientific">Brachyspira catarrhinii</name>
    <dbReference type="NCBI Taxonomy" id="2528966"/>
    <lineage>
        <taxon>Bacteria</taxon>
        <taxon>Pseudomonadati</taxon>
        <taxon>Spirochaetota</taxon>
        <taxon>Spirochaetia</taxon>
        <taxon>Brachyspirales</taxon>
        <taxon>Brachyspiraceae</taxon>
        <taxon>Brachyspira</taxon>
    </lineage>
</organism>